<gene>
    <name evidence="2" type="ORF">NCTC1542_02367</name>
</gene>
<feature type="region of interest" description="Disordered" evidence="1">
    <location>
        <begin position="1"/>
        <end position="62"/>
    </location>
</feature>
<dbReference type="AlphaFoldDB" id="A0A378UUD3"/>
<name>A0A378UUD3_MYCFO</name>
<feature type="region of interest" description="Disordered" evidence="1">
    <location>
        <begin position="78"/>
        <end position="104"/>
    </location>
</feature>
<proteinExistence type="predicted"/>
<feature type="compositionally biased region" description="Polar residues" evidence="1">
    <location>
        <begin position="22"/>
        <end position="41"/>
    </location>
</feature>
<evidence type="ECO:0000256" key="1">
    <source>
        <dbReference type="SAM" id="MobiDB-lite"/>
    </source>
</evidence>
<dbReference type="Proteomes" id="UP000255389">
    <property type="component" value="Unassembled WGS sequence"/>
</dbReference>
<sequence length="182" mass="17151">MSTLSVDTSTSGSSTPTESPTFLSQRVTVPSVTDSPNSGITTVVAEPEAAGAGAEGAGSGAALSAGAADGSVAWGSGSGLASGSAAGAAEACSPASPMTASSPPISTVSSSCATILVNTPAAGDGISVSTLSVDTSSSGSSSSTVSPSCLSQRVTVPSVTLSPSAGIWTEMAMCIDSSDGHL</sequence>
<reference evidence="2 3" key="1">
    <citation type="submission" date="2018-06" db="EMBL/GenBank/DDBJ databases">
        <authorList>
            <consortium name="Pathogen Informatics"/>
            <person name="Doyle S."/>
        </authorList>
    </citation>
    <scope>NUCLEOTIDE SEQUENCE [LARGE SCALE GENOMIC DNA]</scope>
    <source>
        <strain evidence="2 3">NCTC1542</strain>
    </source>
</reference>
<dbReference type="EMBL" id="UGQY01000002">
    <property type="protein sequence ID" value="STZ87600.1"/>
    <property type="molecule type" value="Genomic_DNA"/>
</dbReference>
<evidence type="ECO:0000313" key="3">
    <source>
        <dbReference type="Proteomes" id="UP000255389"/>
    </source>
</evidence>
<organism evidence="2 3">
    <name type="scientific">Mycolicibacterium fortuitum</name>
    <name type="common">Mycobacterium fortuitum</name>
    <dbReference type="NCBI Taxonomy" id="1766"/>
    <lineage>
        <taxon>Bacteria</taxon>
        <taxon>Bacillati</taxon>
        <taxon>Actinomycetota</taxon>
        <taxon>Actinomycetes</taxon>
        <taxon>Mycobacteriales</taxon>
        <taxon>Mycobacteriaceae</taxon>
        <taxon>Mycolicibacterium</taxon>
    </lineage>
</organism>
<accession>A0A378UUD3</accession>
<feature type="compositionally biased region" description="Low complexity" evidence="1">
    <location>
        <begin position="43"/>
        <end position="52"/>
    </location>
</feature>
<evidence type="ECO:0000313" key="2">
    <source>
        <dbReference type="EMBL" id="STZ87600.1"/>
    </source>
</evidence>
<feature type="compositionally biased region" description="Low complexity" evidence="1">
    <location>
        <begin position="1"/>
        <end position="21"/>
    </location>
</feature>
<protein>
    <submittedName>
        <fullName evidence="2">Uncharacterized protein</fullName>
    </submittedName>
</protein>